<evidence type="ECO:0000313" key="7">
    <source>
        <dbReference type="EMBL" id="MDW5597511.1"/>
    </source>
</evidence>
<accession>A0ABU4HW04</accession>
<sequence>MRIVVVGASLAGLRAAQALRAAGHADEVVVIGDEARAPYTRPPLSKELLAGAHTVEQCDFPSDEVDVSWRLGAAAAGLDRAAREVVLADGERVAYDRLIVATGCRARTWNGPGAELDGLHTLRDLDDALKLRAALTDGTPRVAVVGAGFVGAEVASTARRLGLDVTLVDVAPHPLLPLGPLLGGRCADMHREEGVTVKLATGVQGFRGRGAAGTGGAADRVPAAGEHDRVAAVVLADGSEVAADVVVVALGAIPNTEWLAGSGLTLDPGLVCDATLTSLDDPDVLGAGDVVSWPHPLAAGETIRVEHWTNAAEQGAAAARNALAPPAERTPYAAAPYFWSDQYDVKIQAVGLPGRAERVELVEQSPEGDRLVAVGVRDGRVVAAIAFNAVRRLAWYRRQLADPPRVDELREAVAADSRSLGMPPAEVVS</sequence>
<reference evidence="8" key="1">
    <citation type="submission" date="2023-07" db="EMBL/GenBank/DDBJ databases">
        <title>Conexibacter stalactiti sp. nov., isolated from stalactites in a lava cave and emended description of the genus Conexibacter.</title>
        <authorList>
            <person name="Lee S.D."/>
        </authorList>
    </citation>
    <scope>NUCLEOTIDE SEQUENCE [LARGE SCALE GENOMIC DNA]</scope>
    <source>
        <strain evidence="8">KCTC 39840</strain>
    </source>
</reference>
<evidence type="ECO:0000256" key="4">
    <source>
        <dbReference type="ARBA" id="ARBA00023002"/>
    </source>
</evidence>
<dbReference type="InterPro" id="IPR016156">
    <property type="entry name" value="FAD/NAD-linked_Rdtase_dimer_sf"/>
</dbReference>
<dbReference type="SUPFAM" id="SSF51905">
    <property type="entry name" value="FAD/NAD(P)-binding domain"/>
    <property type="match status" value="2"/>
</dbReference>
<feature type="domain" description="Reductase C-terminal" evidence="6">
    <location>
        <begin position="337"/>
        <end position="408"/>
    </location>
</feature>
<comment type="caution">
    <text evidence="7">The sequence shown here is derived from an EMBL/GenBank/DDBJ whole genome shotgun (WGS) entry which is preliminary data.</text>
</comment>
<dbReference type="Proteomes" id="UP001284601">
    <property type="component" value="Unassembled WGS sequence"/>
</dbReference>
<feature type="domain" description="FAD/NAD(P)-binding" evidence="5">
    <location>
        <begin position="1"/>
        <end position="315"/>
    </location>
</feature>
<reference evidence="7 8" key="2">
    <citation type="submission" date="2023-10" db="EMBL/GenBank/DDBJ databases">
        <authorList>
            <person name="Han X.F."/>
        </authorList>
    </citation>
    <scope>NUCLEOTIDE SEQUENCE [LARGE SCALE GENOMIC DNA]</scope>
    <source>
        <strain evidence="7 8">KCTC 39840</strain>
    </source>
</reference>
<evidence type="ECO:0000313" key="8">
    <source>
        <dbReference type="Proteomes" id="UP001284601"/>
    </source>
</evidence>
<keyword evidence="3" id="KW-0274">FAD</keyword>
<dbReference type="SUPFAM" id="SSF55424">
    <property type="entry name" value="FAD/NAD-linked reductases, dimerisation (C-terminal) domain"/>
    <property type="match status" value="1"/>
</dbReference>
<comment type="cofactor">
    <cofactor evidence="1">
        <name>FAD</name>
        <dbReference type="ChEBI" id="CHEBI:57692"/>
    </cofactor>
</comment>
<dbReference type="InterPro" id="IPR050446">
    <property type="entry name" value="FAD-oxidoreductase/Apoptosis"/>
</dbReference>
<evidence type="ECO:0000256" key="3">
    <source>
        <dbReference type="ARBA" id="ARBA00022827"/>
    </source>
</evidence>
<dbReference type="Gene3D" id="3.50.50.60">
    <property type="entry name" value="FAD/NAD(P)-binding domain"/>
    <property type="match status" value="2"/>
</dbReference>
<dbReference type="EMBL" id="JAWSTH010000091">
    <property type="protein sequence ID" value="MDW5597511.1"/>
    <property type="molecule type" value="Genomic_DNA"/>
</dbReference>
<dbReference type="PRINTS" id="PR00368">
    <property type="entry name" value="FADPNR"/>
</dbReference>
<gene>
    <name evidence="7" type="ORF">R7226_24390</name>
</gene>
<keyword evidence="2" id="KW-0285">Flavoprotein</keyword>
<keyword evidence="8" id="KW-1185">Reference proteome</keyword>
<dbReference type="RefSeq" id="WP_318599976.1">
    <property type="nucleotide sequence ID" value="NZ_JAWSTH010000091.1"/>
</dbReference>
<dbReference type="InterPro" id="IPR023753">
    <property type="entry name" value="FAD/NAD-binding_dom"/>
</dbReference>
<dbReference type="Gene3D" id="3.30.390.30">
    <property type="match status" value="1"/>
</dbReference>
<dbReference type="Pfam" id="PF14759">
    <property type="entry name" value="Reductase_C"/>
    <property type="match status" value="1"/>
</dbReference>
<keyword evidence="4" id="KW-0560">Oxidoreductase</keyword>
<evidence type="ECO:0000256" key="1">
    <source>
        <dbReference type="ARBA" id="ARBA00001974"/>
    </source>
</evidence>
<evidence type="ECO:0000259" key="6">
    <source>
        <dbReference type="Pfam" id="PF14759"/>
    </source>
</evidence>
<name>A0ABU4HW04_9ACTN</name>
<organism evidence="7 8">
    <name type="scientific">Conexibacter stalactiti</name>
    <dbReference type="NCBI Taxonomy" id="1940611"/>
    <lineage>
        <taxon>Bacteria</taxon>
        <taxon>Bacillati</taxon>
        <taxon>Actinomycetota</taxon>
        <taxon>Thermoleophilia</taxon>
        <taxon>Solirubrobacterales</taxon>
        <taxon>Conexibacteraceae</taxon>
        <taxon>Conexibacter</taxon>
    </lineage>
</organism>
<dbReference type="PANTHER" id="PTHR43557:SF2">
    <property type="entry name" value="RIESKE DOMAIN-CONTAINING PROTEIN-RELATED"/>
    <property type="match status" value="1"/>
</dbReference>
<dbReference type="InterPro" id="IPR028202">
    <property type="entry name" value="Reductase_C"/>
</dbReference>
<dbReference type="Pfam" id="PF07992">
    <property type="entry name" value="Pyr_redox_2"/>
    <property type="match status" value="1"/>
</dbReference>
<proteinExistence type="predicted"/>
<dbReference type="PRINTS" id="PR00411">
    <property type="entry name" value="PNDRDTASEI"/>
</dbReference>
<protein>
    <submittedName>
        <fullName evidence="7">FAD-dependent oxidoreductase</fullName>
    </submittedName>
</protein>
<dbReference type="InterPro" id="IPR036188">
    <property type="entry name" value="FAD/NAD-bd_sf"/>
</dbReference>
<dbReference type="PANTHER" id="PTHR43557">
    <property type="entry name" value="APOPTOSIS-INDUCING FACTOR 1"/>
    <property type="match status" value="1"/>
</dbReference>
<evidence type="ECO:0000259" key="5">
    <source>
        <dbReference type="Pfam" id="PF07992"/>
    </source>
</evidence>
<evidence type="ECO:0000256" key="2">
    <source>
        <dbReference type="ARBA" id="ARBA00022630"/>
    </source>
</evidence>